<dbReference type="EMBL" id="KV427658">
    <property type="protein sequence ID" value="KZT01876.1"/>
    <property type="molecule type" value="Genomic_DNA"/>
</dbReference>
<dbReference type="GeneID" id="63826933"/>
<dbReference type="RefSeq" id="XP_040759616.1">
    <property type="nucleotide sequence ID" value="XM_040909904.1"/>
</dbReference>
<organism evidence="2 3">
    <name type="scientific">Laetiporus sulphureus 93-53</name>
    <dbReference type="NCBI Taxonomy" id="1314785"/>
    <lineage>
        <taxon>Eukaryota</taxon>
        <taxon>Fungi</taxon>
        <taxon>Dikarya</taxon>
        <taxon>Basidiomycota</taxon>
        <taxon>Agaricomycotina</taxon>
        <taxon>Agaricomycetes</taxon>
        <taxon>Polyporales</taxon>
        <taxon>Laetiporus</taxon>
    </lineage>
</organism>
<feature type="signal peptide" evidence="1">
    <location>
        <begin position="1"/>
        <end position="22"/>
    </location>
</feature>
<evidence type="ECO:0008006" key="4">
    <source>
        <dbReference type="Google" id="ProtNLM"/>
    </source>
</evidence>
<dbReference type="InParanoid" id="A0A165BYF5"/>
<keyword evidence="3" id="KW-1185">Reference proteome</keyword>
<gene>
    <name evidence="2" type="ORF">LAESUDRAFT_730773</name>
</gene>
<evidence type="ECO:0000256" key="1">
    <source>
        <dbReference type="SAM" id="SignalP"/>
    </source>
</evidence>
<evidence type="ECO:0000313" key="3">
    <source>
        <dbReference type="Proteomes" id="UP000076871"/>
    </source>
</evidence>
<dbReference type="Proteomes" id="UP000076871">
    <property type="component" value="Unassembled WGS sequence"/>
</dbReference>
<protein>
    <recommendedName>
        <fullName evidence="4">Secreted protein</fullName>
    </recommendedName>
</protein>
<sequence>MRLWHIFTTVWLVSNASRMGSARFTTTFAPSDVVPVEFADSSSSNSVRSIQRMNPSFWFAGPEQEEASERG</sequence>
<proteinExistence type="predicted"/>
<reference evidence="2 3" key="1">
    <citation type="journal article" date="2016" name="Mol. Biol. Evol.">
        <title>Comparative Genomics of Early-Diverging Mushroom-Forming Fungi Provides Insights into the Origins of Lignocellulose Decay Capabilities.</title>
        <authorList>
            <person name="Nagy L.G."/>
            <person name="Riley R."/>
            <person name="Tritt A."/>
            <person name="Adam C."/>
            <person name="Daum C."/>
            <person name="Floudas D."/>
            <person name="Sun H."/>
            <person name="Yadav J.S."/>
            <person name="Pangilinan J."/>
            <person name="Larsson K.H."/>
            <person name="Matsuura K."/>
            <person name="Barry K."/>
            <person name="Labutti K."/>
            <person name="Kuo R."/>
            <person name="Ohm R.A."/>
            <person name="Bhattacharya S.S."/>
            <person name="Shirouzu T."/>
            <person name="Yoshinaga Y."/>
            <person name="Martin F.M."/>
            <person name="Grigoriev I.V."/>
            <person name="Hibbett D.S."/>
        </authorList>
    </citation>
    <scope>NUCLEOTIDE SEQUENCE [LARGE SCALE GENOMIC DNA]</scope>
    <source>
        <strain evidence="2 3">93-53</strain>
    </source>
</reference>
<accession>A0A165BYF5</accession>
<feature type="chain" id="PRO_5007855789" description="Secreted protein" evidence="1">
    <location>
        <begin position="23"/>
        <end position="71"/>
    </location>
</feature>
<dbReference type="AlphaFoldDB" id="A0A165BYF5"/>
<evidence type="ECO:0000313" key="2">
    <source>
        <dbReference type="EMBL" id="KZT01876.1"/>
    </source>
</evidence>
<name>A0A165BYF5_9APHY</name>
<keyword evidence="1" id="KW-0732">Signal</keyword>